<organism evidence="2">
    <name type="scientific">Fagus sylvatica</name>
    <name type="common">Beechnut</name>
    <dbReference type="NCBI Taxonomy" id="28930"/>
    <lineage>
        <taxon>Eukaryota</taxon>
        <taxon>Viridiplantae</taxon>
        <taxon>Streptophyta</taxon>
        <taxon>Embryophyta</taxon>
        <taxon>Tracheophyta</taxon>
        <taxon>Spermatophyta</taxon>
        <taxon>Magnoliopsida</taxon>
        <taxon>eudicotyledons</taxon>
        <taxon>Gunneridae</taxon>
        <taxon>Pentapetalae</taxon>
        <taxon>rosids</taxon>
        <taxon>fabids</taxon>
        <taxon>Fagales</taxon>
        <taxon>Fagaceae</taxon>
        <taxon>Fagus</taxon>
    </lineage>
</organism>
<name>A0A2N9GR35_FAGSY</name>
<gene>
    <name evidence="2" type="ORF">FSB_LOCUS29771</name>
</gene>
<feature type="region of interest" description="Disordered" evidence="1">
    <location>
        <begin position="174"/>
        <end position="201"/>
    </location>
</feature>
<sequence length="300" mass="33193">MEMTSEDSEGTCWRVRAPIEMKSSALGRLQHDLSDGMQSDVIGDLKTLQPRLGGTGESESRGFLSSKNWTVHGGACKAVKWWRKNAKEDKTANTSRTNLALIPCSKLSNKAKMSGHDYSKKRSQRNKKELDLHQGRSVVVILDLEMTPREKKRNKGVRLGKILLLGKEKEQRSKAGKDSFVGKRKGTRDDSESSDFEEGSDGEGNFIAFAASVEMDGERLLIEFENVEVDGLVASKREKLIMLNASIEKHHLTSHKAKTKTSGEEKVVCMTGASGYVASCLVKLLLQRGYTVKATVRDTS</sequence>
<dbReference type="SUPFAM" id="SSF51735">
    <property type="entry name" value="NAD(P)-binding Rossmann-fold domains"/>
    <property type="match status" value="1"/>
</dbReference>
<reference evidence="2" key="1">
    <citation type="submission" date="2018-02" db="EMBL/GenBank/DDBJ databases">
        <authorList>
            <person name="Cohen D.B."/>
            <person name="Kent A.D."/>
        </authorList>
    </citation>
    <scope>NUCLEOTIDE SEQUENCE</scope>
</reference>
<feature type="region of interest" description="Disordered" evidence="1">
    <location>
        <begin position="111"/>
        <end position="130"/>
    </location>
</feature>
<proteinExistence type="predicted"/>
<dbReference type="AlphaFoldDB" id="A0A2N9GR35"/>
<evidence type="ECO:0008006" key="3">
    <source>
        <dbReference type="Google" id="ProtNLM"/>
    </source>
</evidence>
<dbReference type="Gene3D" id="3.40.50.720">
    <property type="entry name" value="NAD(P)-binding Rossmann-like Domain"/>
    <property type="match status" value="1"/>
</dbReference>
<feature type="compositionally biased region" description="Basic and acidic residues" evidence="1">
    <location>
        <begin position="114"/>
        <end position="130"/>
    </location>
</feature>
<evidence type="ECO:0000256" key="1">
    <source>
        <dbReference type="SAM" id="MobiDB-lite"/>
    </source>
</evidence>
<accession>A0A2N9GR35</accession>
<feature type="compositionally biased region" description="Basic and acidic residues" evidence="1">
    <location>
        <begin position="174"/>
        <end position="191"/>
    </location>
</feature>
<dbReference type="EMBL" id="OIVN01002236">
    <property type="protein sequence ID" value="SPD01889.1"/>
    <property type="molecule type" value="Genomic_DNA"/>
</dbReference>
<protein>
    <recommendedName>
        <fullName evidence="3">NAD-dependent epimerase/dehydratase domain-containing protein</fullName>
    </recommendedName>
</protein>
<evidence type="ECO:0000313" key="2">
    <source>
        <dbReference type="EMBL" id="SPD01889.1"/>
    </source>
</evidence>
<feature type="compositionally biased region" description="Acidic residues" evidence="1">
    <location>
        <begin position="192"/>
        <end position="201"/>
    </location>
</feature>
<dbReference type="InterPro" id="IPR036291">
    <property type="entry name" value="NAD(P)-bd_dom_sf"/>
</dbReference>